<dbReference type="PANTHER" id="PTHR35525">
    <property type="entry name" value="BLL6575 PROTEIN"/>
    <property type="match status" value="1"/>
</dbReference>
<dbReference type="PANTHER" id="PTHR35525:SF3">
    <property type="entry name" value="BLL6575 PROTEIN"/>
    <property type="match status" value="1"/>
</dbReference>
<dbReference type="Pfam" id="PF11706">
    <property type="entry name" value="zf-CGNR"/>
    <property type="match status" value="1"/>
</dbReference>
<proteinExistence type="predicted"/>
<evidence type="ECO:0000313" key="2">
    <source>
        <dbReference type="EMBL" id="KRR24562.1"/>
    </source>
</evidence>
<keyword evidence="3" id="KW-1185">Reference proteome</keyword>
<dbReference type="AlphaFoldDB" id="A0A0R3MWT1"/>
<name>A0A0R3MWT1_9BRAD</name>
<dbReference type="InterPro" id="IPR021005">
    <property type="entry name" value="Znf_CGNR"/>
</dbReference>
<gene>
    <name evidence="2" type="ORF">CQ13_24400</name>
</gene>
<protein>
    <recommendedName>
        <fullName evidence="1">Zinc finger CGNR domain-containing protein</fullName>
    </recommendedName>
</protein>
<reference evidence="2 3" key="1">
    <citation type="submission" date="2014-03" db="EMBL/GenBank/DDBJ databases">
        <title>Bradyrhizobium valentinum sp. nov., isolated from effective nodules of Lupinus mariae-josephae, a lupine endemic of basic-lime soils in Eastern Spain.</title>
        <authorList>
            <person name="Duran D."/>
            <person name="Rey L."/>
            <person name="Navarro A."/>
            <person name="Busquets A."/>
            <person name="Imperial J."/>
            <person name="Ruiz-Argueso T."/>
        </authorList>
    </citation>
    <scope>NUCLEOTIDE SEQUENCE [LARGE SCALE GENOMIC DNA]</scope>
    <source>
        <strain evidence="2 3">Ro19</strain>
    </source>
</reference>
<evidence type="ECO:0000259" key="1">
    <source>
        <dbReference type="Pfam" id="PF11706"/>
    </source>
</evidence>
<organism evidence="2 3">
    <name type="scientific">Bradyrhizobium retamae</name>
    <dbReference type="NCBI Taxonomy" id="1300035"/>
    <lineage>
        <taxon>Bacteria</taxon>
        <taxon>Pseudomonadati</taxon>
        <taxon>Pseudomonadota</taxon>
        <taxon>Alphaproteobacteria</taxon>
        <taxon>Hyphomicrobiales</taxon>
        <taxon>Nitrobacteraceae</taxon>
        <taxon>Bradyrhizobium</taxon>
    </lineage>
</organism>
<dbReference type="OrthoDB" id="9808437at2"/>
<dbReference type="EMBL" id="LLYA01000153">
    <property type="protein sequence ID" value="KRR24562.1"/>
    <property type="molecule type" value="Genomic_DNA"/>
</dbReference>
<comment type="caution">
    <text evidence="2">The sequence shown here is derived from an EMBL/GenBank/DDBJ whole genome shotgun (WGS) entry which is preliminary data.</text>
</comment>
<dbReference type="Pfam" id="PF07336">
    <property type="entry name" value="ABATE"/>
    <property type="match status" value="1"/>
</dbReference>
<dbReference type="InterPro" id="IPR010852">
    <property type="entry name" value="ABATE"/>
</dbReference>
<dbReference type="InterPro" id="IPR023286">
    <property type="entry name" value="ABATE_dom_sf"/>
</dbReference>
<dbReference type="SUPFAM" id="SSF160904">
    <property type="entry name" value="Jann2411-like"/>
    <property type="match status" value="1"/>
</dbReference>
<accession>A0A0R3MWT1</accession>
<dbReference type="Gene3D" id="1.10.3300.10">
    <property type="entry name" value="Jann2411-like domain"/>
    <property type="match status" value="1"/>
</dbReference>
<evidence type="ECO:0000313" key="3">
    <source>
        <dbReference type="Proteomes" id="UP000052023"/>
    </source>
</evidence>
<feature type="domain" description="Zinc finger CGNR" evidence="1">
    <location>
        <begin position="156"/>
        <end position="197"/>
    </location>
</feature>
<sequence>MNNRGDGFEWSGGHPALDFVNTLDERPSNEPIENLATYHDLVRFAELAGLIEPPIVKPLLRLLGPAPSRIVKGARRLREHLHDILGAKVSGRPTRQPDLDALSAAIKAAHAARALVSSRSGGLVRYRWCSPRTPEIPLHACALAIESLLVDEERTRIRKCAAADCDVYYLDTSKSQRRQWCSMIGCGNREKQRRRRAVARN</sequence>
<dbReference type="Proteomes" id="UP000052023">
    <property type="component" value="Unassembled WGS sequence"/>
</dbReference>
<dbReference type="RefSeq" id="WP_057844057.1">
    <property type="nucleotide sequence ID" value="NZ_LLYA01000153.1"/>
</dbReference>